<reference evidence="1 2" key="1">
    <citation type="submission" date="2018-10" db="EMBL/GenBank/DDBJ databases">
        <title>Isolation from soil.</title>
        <authorList>
            <person name="Hu J."/>
        </authorList>
    </citation>
    <scope>NUCLEOTIDE SEQUENCE [LARGE SCALE GENOMIC DNA]</scope>
    <source>
        <strain evidence="1 2">NEAU-Ht49</strain>
    </source>
</reference>
<name>A0A3M2MAN4_9ACTN</name>
<dbReference type="Proteomes" id="UP000282674">
    <property type="component" value="Unassembled WGS sequence"/>
</dbReference>
<keyword evidence="2" id="KW-1185">Reference proteome</keyword>
<dbReference type="AlphaFoldDB" id="A0A3M2MAN4"/>
<gene>
    <name evidence="1" type="ORF">EBO15_06685</name>
</gene>
<proteinExistence type="predicted"/>
<organism evidence="1 2">
    <name type="scientific">Actinomadura harenae</name>
    <dbReference type="NCBI Taxonomy" id="2483351"/>
    <lineage>
        <taxon>Bacteria</taxon>
        <taxon>Bacillati</taxon>
        <taxon>Actinomycetota</taxon>
        <taxon>Actinomycetes</taxon>
        <taxon>Streptosporangiales</taxon>
        <taxon>Thermomonosporaceae</taxon>
        <taxon>Actinomadura</taxon>
    </lineage>
</organism>
<dbReference type="RefSeq" id="WP_122193413.1">
    <property type="nucleotide sequence ID" value="NZ_JBHSKC010000020.1"/>
</dbReference>
<evidence type="ECO:0000313" key="2">
    <source>
        <dbReference type="Proteomes" id="UP000282674"/>
    </source>
</evidence>
<accession>A0A3M2MAN4</accession>
<protein>
    <submittedName>
        <fullName evidence="1">Uncharacterized protein</fullName>
    </submittedName>
</protein>
<comment type="caution">
    <text evidence="1">The sequence shown here is derived from an EMBL/GenBank/DDBJ whole genome shotgun (WGS) entry which is preliminary data.</text>
</comment>
<sequence>MDEVELTRIAGTCTRDDCPTVYRTDRGTLAVQGDHLKGHRTPEGEAVVEIPEELLREAVRALGW</sequence>
<dbReference type="OrthoDB" id="3431675at2"/>
<evidence type="ECO:0000313" key="1">
    <source>
        <dbReference type="EMBL" id="RMI46606.1"/>
    </source>
</evidence>
<dbReference type="EMBL" id="RFFG01000008">
    <property type="protein sequence ID" value="RMI46606.1"/>
    <property type="molecule type" value="Genomic_DNA"/>
</dbReference>